<dbReference type="Proteomes" id="UP000244450">
    <property type="component" value="Unassembled WGS sequence"/>
</dbReference>
<evidence type="ECO:0000259" key="2">
    <source>
        <dbReference type="Pfam" id="PF14317"/>
    </source>
</evidence>
<sequence>MRVQNGVAMHLEFNYKKNEVLNALRYHFLHRGEVRVFQVTLLIFILFTIAGYLFHVVNRGALAGVTGMTILIVWSFWYLLPVSTYNKAATFQDNIRLRVNEEGMTITTSEGGDRSVGWQRFSQVVETQKFIYLYRDKKSFFLIPLSAFQTPESRADFMDLLQRHFPGKYIIDGK</sequence>
<keyword evidence="1" id="KW-0472">Membrane</keyword>
<reference evidence="3 4" key="1">
    <citation type="submission" date="2018-04" db="EMBL/GenBank/DDBJ databases">
        <title>Chitinophaga fuyangensis sp. nov., isolated from soil in a chemical factory.</title>
        <authorList>
            <person name="Chen K."/>
        </authorList>
    </citation>
    <scope>NUCLEOTIDE SEQUENCE [LARGE SCALE GENOMIC DNA]</scope>
    <source>
        <strain evidence="3 4">LY-1</strain>
    </source>
</reference>
<evidence type="ECO:0000256" key="1">
    <source>
        <dbReference type="SAM" id="Phobius"/>
    </source>
</evidence>
<dbReference type="InterPro" id="IPR025588">
    <property type="entry name" value="YcxB-like_C"/>
</dbReference>
<gene>
    <name evidence="3" type="ORF">DCC81_05075</name>
</gene>
<feature type="transmembrane region" description="Helical" evidence="1">
    <location>
        <begin position="34"/>
        <end position="54"/>
    </location>
</feature>
<keyword evidence="4" id="KW-1185">Reference proteome</keyword>
<protein>
    <recommendedName>
        <fullName evidence="2">YcxB-like C-terminal domain-containing protein</fullName>
    </recommendedName>
</protein>
<name>A0A2T7BMH6_9BACT</name>
<accession>A0A2T7BMH6</accession>
<dbReference type="AlphaFoldDB" id="A0A2T7BMH6"/>
<keyword evidence="1" id="KW-1133">Transmembrane helix</keyword>
<organism evidence="3 4">
    <name type="scientific">Chitinophaga parva</name>
    <dbReference type="NCBI Taxonomy" id="2169414"/>
    <lineage>
        <taxon>Bacteria</taxon>
        <taxon>Pseudomonadati</taxon>
        <taxon>Bacteroidota</taxon>
        <taxon>Chitinophagia</taxon>
        <taxon>Chitinophagales</taxon>
        <taxon>Chitinophagaceae</taxon>
        <taxon>Chitinophaga</taxon>
    </lineage>
</organism>
<evidence type="ECO:0000313" key="4">
    <source>
        <dbReference type="Proteomes" id="UP000244450"/>
    </source>
</evidence>
<feature type="transmembrane region" description="Helical" evidence="1">
    <location>
        <begin position="60"/>
        <end position="80"/>
    </location>
</feature>
<keyword evidence="1" id="KW-0812">Transmembrane</keyword>
<proteinExistence type="predicted"/>
<comment type="caution">
    <text evidence="3">The sequence shown here is derived from an EMBL/GenBank/DDBJ whole genome shotgun (WGS) entry which is preliminary data.</text>
</comment>
<feature type="domain" description="YcxB-like C-terminal" evidence="2">
    <location>
        <begin position="100"/>
        <end position="161"/>
    </location>
</feature>
<dbReference type="EMBL" id="QCYK01000001">
    <property type="protein sequence ID" value="PUZ28856.1"/>
    <property type="molecule type" value="Genomic_DNA"/>
</dbReference>
<dbReference type="Pfam" id="PF14317">
    <property type="entry name" value="YcxB"/>
    <property type="match status" value="1"/>
</dbReference>
<evidence type="ECO:0000313" key="3">
    <source>
        <dbReference type="EMBL" id="PUZ28856.1"/>
    </source>
</evidence>